<keyword evidence="5" id="KW-0206">Cytoskeleton</keyword>
<keyword evidence="3" id="KW-0963">Cytoplasm</keyword>
<evidence type="ECO:0000256" key="6">
    <source>
        <dbReference type="SAM" id="Coils"/>
    </source>
</evidence>
<evidence type="ECO:0000313" key="8">
    <source>
        <dbReference type="EMBL" id="KAK8376727.1"/>
    </source>
</evidence>
<dbReference type="EMBL" id="JARAKH010000048">
    <property type="protein sequence ID" value="KAK8376727.1"/>
    <property type="molecule type" value="Genomic_DNA"/>
</dbReference>
<feature type="region of interest" description="Disordered" evidence="7">
    <location>
        <begin position="199"/>
        <end position="219"/>
    </location>
</feature>
<dbReference type="PANTHER" id="PTHR23162:SF10">
    <property type="entry name" value="FI13205P"/>
    <property type="match status" value="1"/>
</dbReference>
<dbReference type="GO" id="GO:0005813">
    <property type="term" value="C:centrosome"/>
    <property type="evidence" value="ECO:0007669"/>
    <property type="project" value="UniProtKB-SubCell"/>
</dbReference>
<feature type="region of interest" description="Disordered" evidence="7">
    <location>
        <begin position="535"/>
        <end position="562"/>
    </location>
</feature>
<keyword evidence="4 6" id="KW-0175">Coiled coil</keyword>
<name>A0AAW0SPS8_SCYPA</name>
<dbReference type="Proteomes" id="UP001487740">
    <property type="component" value="Unassembled WGS sequence"/>
</dbReference>
<sequence length="726" mass="85366">MLHSRRVRRYQEFLKTLRRPEPRLCLCPFHLHPRPWVPPPCRTSRPHGEPSLLLSRRFHSNPELLAHSSHIGGMERRSLSQKDKAQHSRYIERLHHEEDLIKEAQRRVRNGDPLPKDMYNTVMKWSKMSPKPEEETRGAGQKKGRKQQTSQSGRKKETSEREFEKEEEELRQELKNARELNQHNIYLLEENKRLMKKIQKLRQRAKRQGETRRGSRESVEVPRQDDVILSLKKKYEDLLQYVLKVEAENQKLNSLVGAPGEGRGTDTESTRRTLTELQEETQALRQQLMEKDENLMKYEEQLKAMKDSIIILQEALKKQRQGGSRSPETAMLEEEWMRRFNETREMYEEAIQGYKDQLEQTQRKVVMDEQDHAQQIEELRKQLQKAQTQLKTKERNTLEEAKVMEEEQDHAREGEEMADHFQQTKSQQDAHKNQLQHENEELQRKLRTRNKKIETLQKQNEDQQRQNEKLLHQCSLLESQMASTRTTEQLGILSGLPQKVQEAEQQLVDTKELLHKAQVENQRLQSQLKHLEEKLGKKESKLKAEREQSLSREKEAAGARESVSSLQHQLEEMTREMNQLCEQLSTKDVILEHTSAQLEERIRECASLSALADRYKLQQNQDSDRIQTQLNERETASHKQLLEAQTQASRYQAQVAALRMEKEHTEKSLRCTVRKLEEQVDQLQLRNSTLQRQLTTFTSTYHNLFSSVDLQSVTSPAIGTTGLKGI</sequence>
<evidence type="ECO:0000313" key="9">
    <source>
        <dbReference type="Proteomes" id="UP001487740"/>
    </source>
</evidence>
<organism evidence="8 9">
    <name type="scientific">Scylla paramamosain</name>
    <name type="common">Mud crab</name>
    <dbReference type="NCBI Taxonomy" id="85552"/>
    <lineage>
        <taxon>Eukaryota</taxon>
        <taxon>Metazoa</taxon>
        <taxon>Ecdysozoa</taxon>
        <taxon>Arthropoda</taxon>
        <taxon>Crustacea</taxon>
        <taxon>Multicrustacea</taxon>
        <taxon>Malacostraca</taxon>
        <taxon>Eumalacostraca</taxon>
        <taxon>Eucarida</taxon>
        <taxon>Decapoda</taxon>
        <taxon>Pleocyemata</taxon>
        <taxon>Brachyura</taxon>
        <taxon>Eubrachyura</taxon>
        <taxon>Portunoidea</taxon>
        <taxon>Portunidae</taxon>
        <taxon>Portuninae</taxon>
        <taxon>Scylla</taxon>
    </lineage>
</organism>
<feature type="compositionally biased region" description="Basic and acidic residues" evidence="7">
    <location>
        <begin position="428"/>
        <end position="440"/>
    </location>
</feature>
<feature type="compositionally biased region" description="Basic and acidic residues" evidence="7">
    <location>
        <begin position="535"/>
        <end position="558"/>
    </location>
</feature>
<comment type="subcellular location">
    <subcellularLocation>
        <location evidence="1">Cytoplasm</location>
        <location evidence="1">Cytoskeleton</location>
        <location evidence="1">Microtubule organizing center</location>
        <location evidence="1">Centrosome</location>
    </subcellularLocation>
</comment>
<feature type="compositionally biased region" description="Basic and acidic residues" evidence="7">
    <location>
        <begin position="154"/>
        <end position="164"/>
    </location>
</feature>
<evidence type="ECO:0000256" key="7">
    <source>
        <dbReference type="SAM" id="MobiDB-lite"/>
    </source>
</evidence>
<dbReference type="AlphaFoldDB" id="A0AAW0SPS8"/>
<feature type="coiled-coil region" evidence="6">
    <location>
        <begin position="641"/>
        <end position="693"/>
    </location>
</feature>
<evidence type="ECO:0000256" key="5">
    <source>
        <dbReference type="ARBA" id="ARBA00023212"/>
    </source>
</evidence>
<evidence type="ECO:0000256" key="1">
    <source>
        <dbReference type="ARBA" id="ARBA00004300"/>
    </source>
</evidence>
<dbReference type="InterPro" id="IPR026099">
    <property type="entry name" value="Odf2-rel"/>
</dbReference>
<protein>
    <submittedName>
        <fullName evidence="8">Uncharacterized protein</fullName>
    </submittedName>
</protein>
<accession>A0AAW0SPS8</accession>
<comment type="similarity">
    <text evidence="2">Belongs to the ODF2 family.</text>
</comment>
<feature type="region of interest" description="Disordered" evidence="7">
    <location>
        <begin position="387"/>
        <end position="440"/>
    </location>
</feature>
<gene>
    <name evidence="8" type="ORF">O3P69_009974</name>
</gene>
<keyword evidence="9" id="KW-1185">Reference proteome</keyword>
<feature type="region of interest" description="Disordered" evidence="7">
    <location>
        <begin position="102"/>
        <end position="169"/>
    </location>
</feature>
<proteinExistence type="inferred from homology"/>
<evidence type="ECO:0000256" key="4">
    <source>
        <dbReference type="ARBA" id="ARBA00023054"/>
    </source>
</evidence>
<dbReference type="GO" id="GO:1902017">
    <property type="term" value="P:regulation of cilium assembly"/>
    <property type="evidence" value="ECO:0007669"/>
    <property type="project" value="TreeGrafter"/>
</dbReference>
<dbReference type="PANTHER" id="PTHR23162">
    <property type="entry name" value="OUTER DENSE FIBER OF SPERM TAILS 2"/>
    <property type="match status" value="1"/>
</dbReference>
<feature type="compositionally biased region" description="Basic and acidic residues" evidence="7">
    <location>
        <begin position="207"/>
        <end position="219"/>
    </location>
</feature>
<evidence type="ECO:0000256" key="3">
    <source>
        <dbReference type="ARBA" id="ARBA00022490"/>
    </source>
</evidence>
<feature type="compositionally biased region" description="Basic and acidic residues" evidence="7">
    <location>
        <begin position="391"/>
        <end position="419"/>
    </location>
</feature>
<evidence type="ECO:0000256" key="2">
    <source>
        <dbReference type="ARBA" id="ARBA00009316"/>
    </source>
</evidence>
<comment type="caution">
    <text evidence="8">The sequence shown here is derived from an EMBL/GenBank/DDBJ whole genome shotgun (WGS) entry which is preliminary data.</text>
</comment>
<reference evidence="8 9" key="1">
    <citation type="submission" date="2023-03" db="EMBL/GenBank/DDBJ databases">
        <title>High-quality genome of Scylla paramamosain provides insights in environmental adaptation.</title>
        <authorList>
            <person name="Zhang L."/>
        </authorList>
    </citation>
    <scope>NUCLEOTIDE SEQUENCE [LARGE SCALE GENOMIC DNA]</scope>
    <source>
        <strain evidence="8">LZ_2023a</strain>
        <tissue evidence="8">Muscle</tissue>
    </source>
</reference>